<evidence type="ECO:0000256" key="4">
    <source>
        <dbReference type="ARBA" id="ARBA00022927"/>
    </source>
</evidence>
<dbReference type="Pfam" id="PF04129">
    <property type="entry name" value="Vps52_CC"/>
    <property type="match status" value="1"/>
</dbReference>
<dbReference type="GO" id="GO:0005829">
    <property type="term" value="C:cytosol"/>
    <property type="evidence" value="ECO:0007669"/>
    <property type="project" value="GOC"/>
</dbReference>
<dbReference type="GO" id="GO:0019905">
    <property type="term" value="F:syntaxin binding"/>
    <property type="evidence" value="ECO:0007669"/>
    <property type="project" value="TreeGrafter"/>
</dbReference>
<dbReference type="GO" id="GO:0042147">
    <property type="term" value="P:retrograde transport, endosome to Golgi"/>
    <property type="evidence" value="ECO:0007669"/>
    <property type="project" value="TreeGrafter"/>
</dbReference>
<evidence type="ECO:0000256" key="5">
    <source>
        <dbReference type="ARBA" id="ARBA00023034"/>
    </source>
</evidence>
<dbReference type="OrthoDB" id="19482at2759"/>
<dbReference type="AlphaFoldDB" id="A0A4P9Y4I7"/>
<keyword evidence="3" id="KW-0813">Transport</keyword>
<evidence type="ECO:0000313" key="9">
    <source>
        <dbReference type="Proteomes" id="UP000267251"/>
    </source>
</evidence>
<dbReference type="GO" id="GO:0032456">
    <property type="term" value="P:endocytic recycling"/>
    <property type="evidence" value="ECO:0007669"/>
    <property type="project" value="TreeGrafter"/>
</dbReference>
<dbReference type="PANTHER" id="PTHR14190">
    <property type="entry name" value="SUPPRESSOR OF ACTIN MUTATIONS 2/VACUOLAR PROTEIN SORTING 52"/>
    <property type="match status" value="1"/>
</dbReference>
<dbReference type="Proteomes" id="UP000267251">
    <property type="component" value="Unassembled WGS sequence"/>
</dbReference>
<dbReference type="GO" id="GO:0006896">
    <property type="term" value="P:Golgi to vacuole transport"/>
    <property type="evidence" value="ECO:0007669"/>
    <property type="project" value="TreeGrafter"/>
</dbReference>
<proteinExistence type="inferred from homology"/>
<dbReference type="InterPro" id="IPR048361">
    <property type="entry name" value="Vps52_C"/>
</dbReference>
<dbReference type="Pfam" id="PF20655">
    <property type="entry name" value="Vps52_C"/>
    <property type="match status" value="1"/>
</dbReference>
<dbReference type="PANTHER" id="PTHR14190:SF7">
    <property type="entry name" value="VACUOLAR PROTEIN SORTING-ASSOCIATED PROTEIN 52 HOMOLOG"/>
    <property type="match status" value="1"/>
</dbReference>
<dbReference type="GO" id="GO:0015031">
    <property type="term" value="P:protein transport"/>
    <property type="evidence" value="ECO:0007669"/>
    <property type="project" value="UniProtKB-KW"/>
</dbReference>
<dbReference type="EMBL" id="KZ987936">
    <property type="protein sequence ID" value="RKP13825.1"/>
    <property type="molecule type" value="Genomic_DNA"/>
</dbReference>
<evidence type="ECO:0000259" key="6">
    <source>
        <dbReference type="Pfam" id="PF04129"/>
    </source>
</evidence>
<dbReference type="InterPro" id="IPR007258">
    <property type="entry name" value="Vps52"/>
</dbReference>
<keyword evidence="4" id="KW-0653">Protein transport</keyword>
<reference evidence="9" key="1">
    <citation type="journal article" date="2018" name="Nat. Microbiol.">
        <title>Leveraging single-cell genomics to expand the fungal tree of life.</title>
        <authorList>
            <person name="Ahrendt S.R."/>
            <person name="Quandt C.A."/>
            <person name="Ciobanu D."/>
            <person name="Clum A."/>
            <person name="Salamov A."/>
            <person name="Andreopoulos B."/>
            <person name="Cheng J.F."/>
            <person name="Woyke T."/>
            <person name="Pelin A."/>
            <person name="Henrissat B."/>
            <person name="Reynolds N.K."/>
            <person name="Benny G.L."/>
            <person name="Smith M.E."/>
            <person name="James T.Y."/>
            <person name="Grigoriev I.V."/>
        </authorList>
    </citation>
    <scope>NUCLEOTIDE SEQUENCE [LARGE SCALE GENOMIC DNA]</scope>
</reference>
<accession>A0A4P9Y4I7</accession>
<evidence type="ECO:0000256" key="2">
    <source>
        <dbReference type="ARBA" id="ARBA00008180"/>
    </source>
</evidence>
<evidence type="ECO:0000256" key="1">
    <source>
        <dbReference type="ARBA" id="ARBA00004601"/>
    </source>
</evidence>
<keyword evidence="5" id="KW-0333">Golgi apparatus</keyword>
<gene>
    <name evidence="8" type="ORF">BJ684DRAFT_19709</name>
</gene>
<sequence length="337" mass="38356">MVTSAQSQETDLRIHAEEVASTLLREEEAYVADKDAKLDQLLSAYSGLEDCDEALEKVEKSLLSFQVDLTKVSGEIRHINDTSTALGIKLENRTDLETSLHKVLARILLEPETIKVLTGSDVNDAYLKALAALDKQASFCRRPQAKSLASYPEVVVEMDRLVLSACGRIRSFFLEIIGGFRAKNTNVHIIQNSVLLHFQPAHAFLHKWHVEAGREVEQEFMHTMRWFYDEHFDRYHRGLSRYQAPMLSKTDLMCGEVDQVKSSFFGGSSSSSSTSPSPEAFTLTNRMKPLINHPQEEDVIILHVAERNHQTFTFERLFRSFHVALMDNVCSEYQFIE</sequence>
<feature type="non-terminal residue" evidence="8">
    <location>
        <position position="337"/>
    </location>
</feature>
<keyword evidence="9" id="KW-1185">Reference proteome</keyword>
<name>A0A4P9Y4I7_9FUNG</name>
<comment type="subcellular location">
    <subcellularLocation>
        <location evidence="1">Golgi apparatus</location>
        <location evidence="1">trans-Golgi network</location>
    </subcellularLocation>
</comment>
<feature type="domain" description="Vps52 C-terminal" evidence="7">
    <location>
        <begin position="223"/>
        <end position="336"/>
    </location>
</feature>
<feature type="domain" description="Vps52 coiled-coil" evidence="6">
    <location>
        <begin position="44"/>
        <end position="205"/>
    </location>
</feature>
<organism evidence="8 9">
    <name type="scientific">Piptocephalis cylindrospora</name>
    <dbReference type="NCBI Taxonomy" id="1907219"/>
    <lineage>
        <taxon>Eukaryota</taxon>
        <taxon>Fungi</taxon>
        <taxon>Fungi incertae sedis</taxon>
        <taxon>Zoopagomycota</taxon>
        <taxon>Zoopagomycotina</taxon>
        <taxon>Zoopagomycetes</taxon>
        <taxon>Zoopagales</taxon>
        <taxon>Piptocephalidaceae</taxon>
        <taxon>Piptocephalis</taxon>
    </lineage>
</organism>
<dbReference type="GO" id="GO:0000938">
    <property type="term" value="C:GARP complex"/>
    <property type="evidence" value="ECO:0007669"/>
    <property type="project" value="TreeGrafter"/>
</dbReference>
<comment type="similarity">
    <text evidence="2">Belongs to the VPS52 family.</text>
</comment>
<evidence type="ECO:0000256" key="3">
    <source>
        <dbReference type="ARBA" id="ARBA00022448"/>
    </source>
</evidence>
<evidence type="ECO:0000259" key="7">
    <source>
        <dbReference type="Pfam" id="PF20655"/>
    </source>
</evidence>
<dbReference type="InterPro" id="IPR048319">
    <property type="entry name" value="Vps52_CC"/>
</dbReference>
<evidence type="ECO:0000313" key="8">
    <source>
        <dbReference type="EMBL" id="RKP13825.1"/>
    </source>
</evidence>
<protein>
    <submittedName>
        <fullName evidence="8">Uncharacterized protein</fullName>
    </submittedName>
</protein>